<dbReference type="Proteomes" id="UP001549204">
    <property type="component" value="Unassembled WGS sequence"/>
</dbReference>
<dbReference type="EMBL" id="JBEPMC010000010">
    <property type="protein sequence ID" value="MET3582014.1"/>
    <property type="molecule type" value="Genomic_DNA"/>
</dbReference>
<name>A0ABV2GUP1_9HYPH</name>
<keyword evidence="2" id="KW-1185">Reference proteome</keyword>
<evidence type="ECO:0000313" key="2">
    <source>
        <dbReference type="Proteomes" id="UP001549204"/>
    </source>
</evidence>
<sequence length="138" mass="15385">MEPVTGRGTFSTLMNWCSLCAEFRNKGAILPLRLKPEAIHMSQLPNEEIEGRLNAQRETLSLIVALLAGLDASSERIWAELEARFQFQNNQEDPGVLPSSAFAIESAMMREFKLIVDEARARKAEWNDTGRPPVRGAG</sequence>
<proteinExistence type="predicted"/>
<accession>A0ABV2GUP1</accession>
<organism evidence="1 2">
    <name type="scientific">Mesorhizobium robiniae</name>
    <dbReference type="NCBI Taxonomy" id="559315"/>
    <lineage>
        <taxon>Bacteria</taxon>
        <taxon>Pseudomonadati</taxon>
        <taxon>Pseudomonadota</taxon>
        <taxon>Alphaproteobacteria</taxon>
        <taxon>Hyphomicrobiales</taxon>
        <taxon>Phyllobacteriaceae</taxon>
        <taxon>Mesorhizobium</taxon>
    </lineage>
</organism>
<gene>
    <name evidence="1" type="ORF">ABID19_005072</name>
</gene>
<comment type="caution">
    <text evidence="1">The sequence shown here is derived from an EMBL/GenBank/DDBJ whole genome shotgun (WGS) entry which is preliminary data.</text>
</comment>
<dbReference type="RefSeq" id="WP_354493577.1">
    <property type="nucleotide sequence ID" value="NZ_JBEPMC010000010.1"/>
</dbReference>
<protein>
    <submittedName>
        <fullName evidence="1">Uncharacterized protein</fullName>
    </submittedName>
</protein>
<evidence type="ECO:0000313" key="1">
    <source>
        <dbReference type="EMBL" id="MET3582014.1"/>
    </source>
</evidence>
<reference evidence="1 2" key="1">
    <citation type="submission" date="2024-06" db="EMBL/GenBank/DDBJ databases">
        <title>Genomic Encyclopedia of Type Strains, Phase IV (KMG-IV): sequencing the most valuable type-strain genomes for metagenomic binning, comparative biology and taxonomic classification.</title>
        <authorList>
            <person name="Goeker M."/>
        </authorList>
    </citation>
    <scope>NUCLEOTIDE SEQUENCE [LARGE SCALE GENOMIC DNA]</scope>
    <source>
        <strain evidence="1 2">DSM 100022</strain>
    </source>
</reference>